<dbReference type="Pfam" id="PF00512">
    <property type="entry name" value="HisKA"/>
    <property type="match status" value="1"/>
</dbReference>
<feature type="domain" description="PAC" evidence="11">
    <location>
        <begin position="221"/>
        <end position="273"/>
    </location>
</feature>
<evidence type="ECO:0000259" key="8">
    <source>
        <dbReference type="PROSITE" id="PS50109"/>
    </source>
</evidence>
<sequence length="1638" mass="186025">MNSNQVKSSRINILVVAHRQDEQDFLSLTLSSQGYQVQQVQTEQFMLSILQKTLPDLILLDNTLTETDSYEFCLSLKTGENTQKIPVIFLVEDDNLETRAKVFQVGGIDYIKKPFLAQEVISKVASRLTIINSFQPQQEERIIERLKLWERAIAASSNGIVITDATKPNNPVIYVNAGFEKLTGYTAEEVVGKNCRFLQRGDTNQPGLRELKNAIREHKECLVTLRNYRKDGTCFWNELSISPVRDPAGNLTHFIGVQTDITQSKQAKEELKIAKERFELAICAANDGFWDWDFITGKIYFSPRWKEMIGYADSELPNEFSSWEKVIFHEDKITALKLINDYNSGKISQFLTTQRFYHKDGSTVYILSRAIHLKDETGKVIRMVGAHTDVTELVKSSTALANSQSLLKGVLNSSLDGVMAFSPVRNSQGEIIDFQWLLANQAAAQIIGCSAEDLVGKKLLQEMPGNREIGLFKKYVQVVETGKPQKMEFYYSFEGIEAWFQNVAVKLDDGFAVTFRNITSEKKAEAERLQLIRSLQETEERFREIAENVREVFFVISPDSQEMIYVSPGYEKIFGYSCDRIYQNPQFWTETIHPEDKRQVISAFQKQLESHKVFNEEYRIIRVDGEIRWLWTRCFPIQNETGEIYRLVGIAEDITDRKQAEIALEQQIIWASLLREITQEIRSSLDPQQIFQTAVTQIGKTFNVSRCLLHTYINDPEPQIVSVAEYLKSGYNSIMDLEVLISGNLFIQEVLLKDRAIASDDISTDPRFNIQLTSNSEIKLLSVLAVRTSYQDLPNGVICLQQCDRLRHWKKHEIELLEAVAAQVGIALSQANLLEQEKKQRLELDNQNLQLQEEIRQRHRMHVLLDWQNQILELIAKGEPVYEILEVLARFIELQSQQALCSFLMLDTSTNRLHIGASPSLPDSYNQAIDGIEIGPEVGSCGTAAYHKTAVIVEDIATSRLWVKFKDLALSHGLRACWSTPIFSSEGDVLATFSMYYRQPQSPSASDRHLIAKAVHLAKVAIERHKSEQNHRTIFDASYDGIAILNIDTGKLLDVNEKLCQMFGVKREVVLQLEFNDLSLGESPYSQKEAWEYMQKAAKGELQKFEWHSKHASGKLFWTEIIMKPIVLGSKERLLSVIRDISDRKRSEEALLKAAYAAEAANRTKSQFLANMSHELRTPLNAILGFTQLMNRDAKISPQQQEYVDIINRSGEHLLTLINDILSMSKIEAGQINLNEVSFDLYRLLDDLEDMFRLKAQSKKLQLIFNLASDLPQYVKTDESKLRQVLINLLSNAIKFTNSGSVTLSVQKSATENENPSAPCVLYFAIEDTGSGISPQEIDKLFEAFVQTETGRNSQEGTGLGLPISREFIKLMGGQINVSSLQGKGSVFKFNIQVTLAETNEINQQVNPKKVISLERNQKEYRILIVEDKLENRQLLRSLLSPLGFQIQEAVNGAEAIAIWANWQPDLILMDMRMPVMDGYQATKKIKATPKGKDTIIIAITASAFYEDRSLSLTAGCDDFIGKPFRENVLFEKIAKYLGVRYIYGEPNPSTSELSATNLFTQTTGKQSLTLNQQALQIMPNQWIQQLHKAAICADEELIFQLLSQIPETNANLTKTLTDLVNNFRLDQIISITEKIAE</sequence>
<dbReference type="RefSeq" id="WP_413259616.1">
    <property type="nucleotide sequence ID" value="NZ_JBHFNS010000084.1"/>
</dbReference>
<dbReference type="InterPro" id="IPR003018">
    <property type="entry name" value="GAF"/>
</dbReference>
<feature type="domain" description="Response regulatory" evidence="9">
    <location>
        <begin position="12"/>
        <end position="128"/>
    </location>
</feature>
<evidence type="ECO:0000256" key="2">
    <source>
        <dbReference type="ARBA" id="ARBA00012438"/>
    </source>
</evidence>
<comment type="caution">
    <text evidence="12">The sequence shown here is derived from an EMBL/GenBank/DDBJ whole genome shotgun (WGS) entry which is preliminary data.</text>
</comment>
<evidence type="ECO:0000259" key="9">
    <source>
        <dbReference type="PROSITE" id="PS50110"/>
    </source>
</evidence>
<keyword evidence="13" id="KW-1185">Reference proteome</keyword>
<dbReference type="InterPro" id="IPR004358">
    <property type="entry name" value="Sig_transdc_His_kin-like_C"/>
</dbReference>
<dbReference type="InterPro" id="IPR013656">
    <property type="entry name" value="PAS_4"/>
</dbReference>
<dbReference type="CDD" id="cd17546">
    <property type="entry name" value="REC_hyHK_CKI1_RcsC-like"/>
    <property type="match status" value="1"/>
</dbReference>
<protein>
    <recommendedName>
        <fullName evidence="2">histidine kinase</fullName>
        <ecNumber evidence="2">2.7.13.3</ecNumber>
    </recommendedName>
</protein>
<evidence type="ECO:0000259" key="10">
    <source>
        <dbReference type="PROSITE" id="PS50112"/>
    </source>
</evidence>
<dbReference type="Pfam" id="PF13426">
    <property type="entry name" value="PAS_9"/>
    <property type="match status" value="2"/>
</dbReference>
<evidence type="ECO:0000313" key="12">
    <source>
        <dbReference type="EMBL" id="MFB2938132.1"/>
    </source>
</evidence>
<evidence type="ECO:0000256" key="3">
    <source>
        <dbReference type="ARBA" id="ARBA00022553"/>
    </source>
</evidence>
<dbReference type="PROSITE" id="PS50109">
    <property type="entry name" value="HIS_KIN"/>
    <property type="match status" value="1"/>
</dbReference>
<dbReference type="Pfam" id="PF13185">
    <property type="entry name" value="GAF_2"/>
    <property type="match status" value="1"/>
</dbReference>
<feature type="domain" description="Response regulatory" evidence="9">
    <location>
        <begin position="1422"/>
        <end position="1538"/>
    </location>
</feature>
<dbReference type="PROSITE" id="PS50110">
    <property type="entry name" value="RESPONSE_REGULATORY"/>
    <property type="match status" value="2"/>
</dbReference>
<feature type="domain" description="PAC" evidence="11">
    <location>
        <begin position="614"/>
        <end position="666"/>
    </location>
</feature>
<dbReference type="Gene3D" id="3.30.450.20">
    <property type="entry name" value="PAS domain"/>
    <property type="match status" value="5"/>
</dbReference>
<evidence type="ECO:0000256" key="1">
    <source>
        <dbReference type="ARBA" id="ARBA00000085"/>
    </source>
</evidence>
<dbReference type="InterPro" id="IPR001610">
    <property type="entry name" value="PAC"/>
</dbReference>
<feature type="domain" description="PAC" evidence="11">
    <location>
        <begin position="350"/>
        <end position="402"/>
    </location>
</feature>
<dbReference type="Pfam" id="PF02518">
    <property type="entry name" value="HATPase_c"/>
    <property type="match status" value="1"/>
</dbReference>
<dbReference type="Gene3D" id="3.30.565.10">
    <property type="entry name" value="Histidine kinase-like ATPase, C-terminal domain"/>
    <property type="match status" value="1"/>
</dbReference>
<dbReference type="InterPro" id="IPR011006">
    <property type="entry name" value="CheY-like_superfamily"/>
</dbReference>
<dbReference type="InterPro" id="IPR003594">
    <property type="entry name" value="HATPase_dom"/>
</dbReference>
<dbReference type="CDD" id="cd16922">
    <property type="entry name" value="HATPase_EvgS-ArcB-TorS-like"/>
    <property type="match status" value="1"/>
</dbReference>
<dbReference type="SUPFAM" id="SSF55785">
    <property type="entry name" value="PYP-like sensor domain (PAS domain)"/>
    <property type="match status" value="5"/>
</dbReference>
<evidence type="ECO:0000313" key="13">
    <source>
        <dbReference type="Proteomes" id="UP001576776"/>
    </source>
</evidence>
<proteinExistence type="predicted"/>
<dbReference type="EC" id="2.7.13.3" evidence="2"/>
<feature type="domain" description="Histidine kinase" evidence="8">
    <location>
        <begin position="1171"/>
        <end position="1396"/>
    </location>
</feature>
<dbReference type="SUPFAM" id="SSF52172">
    <property type="entry name" value="CheY-like"/>
    <property type="match status" value="2"/>
</dbReference>
<dbReference type="SUPFAM" id="SSF55781">
    <property type="entry name" value="GAF domain-like"/>
    <property type="match status" value="2"/>
</dbReference>
<dbReference type="Proteomes" id="UP001576776">
    <property type="component" value="Unassembled WGS sequence"/>
</dbReference>
<dbReference type="Gene3D" id="1.10.287.130">
    <property type="match status" value="1"/>
</dbReference>
<dbReference type="InterPro" id="IPR036097">
    <property type="entry name" value="HisK_dim/P_sf"/>
</dbReference>
<reference evidence="12 13" key="1">
    <citation type="submission" date="2024-09" db="EMBL/GenBank/DDBJ databases">
        <title>Floridaenema gen nov. (Aerosakkonemataceae, Aerosakkonematales ord. nov., Cyanobacteria) from benthic tropical and subtropical fresh waters, with the description of four new species.</title>
        <authorList>
            <person name="Moretto J.A."/>
            <person name="Berthold D.E."/>
            <person name="Lefler F.W."/>
            <person name="Huang I.-S."/>
            <person name="Laughinghouse H. IV."/>
        </authorList>
    </citation>
    <scope>NUCLEOTIDE SEQUENCE [LARGE SCALE GENOMIC DNA]</scope>
    <source>
        <strain evidence="12 13">BLCC-F154</strain>
    </source>
</reference>
<organism evidence="12 13">
    <name type="scientific">Floridaenema fluviatile BLCC-F154</name>
    <dbReference type="NCBI Taxonomy" id="3153640"/>
    <lineage>
        <taxon>Bacteria</taxon>
        <taxon>Bacillati</taxon>
        <taxon>Cyanobacteriota</taxon>
        <taxon>Cyanophyceae</taxon>
        <taxon>Oscillatoriophycideae</taxon>
        <taxon>Aerosakkonematales</taxon>
        <taxon>Aerosakkonemataceae</taxon>
        <taxon>Floridanema</taxon>
        <taxon>Floridanema fluviatile</taxon>
    </lineage>
</organism>
<dbReference type="Pfam" id="PF00072">
    <property type="entry name" value="Response_reg"/>
    <property type="match status" value="2"/>
</dbReference>
<dbReference type="Pfam" id="PF01590">
    <property type="entry name" value="GAF"/>
    <property type="match status" value="1"/>
</dbReference>
<evidence type="ECO:0000256" key="6">
    <source>
        <dbReference type="ARBA" id="ARBA00023012"/>
    </source>
</evidence>
<dbReference type="PANTHER" id="PTHR43047">
    <property type="entry name" value="TWO-COMPONENT HISTIDINE PROTEIN KINASE"/>
    <property type="match status" value="1"/>
</dbReference>
<dbReference type="InterPro" id="IPR035965">
    <property type="entry name" value="PAS-like_dom_sf"/>
</dbReference>
<keyword evidence="4" id="KW-0808">Transferase</keyword>
<dbReference type="EMBL" id="JBHFNS010000084">
    <property type="protein sequence ID" value="MFB2938132.1"/>
    <property type="molecule type" value="Genomic_DNA"/>
</dbReference>
<dbReference type="SUPFAM" id="SSF47384">
    <property type="entry name" value="Homodimeric domain of signal transducing histidine kinase"/>
    <property type="match status" value="1"/>
</dbReference>
<dbReference type="InterPro" id="IPR003661">
    <property type="entry name" value="HisK_dim/P_dom"/>
</dbReference>
<dbReference type="CDD" id="cd00130">
    <property type="entry name" value="PAS"/>
    <property type="match status" value="5"/>
</dbReference>
<dbReference type="InterPro" id="IPR001789">
    <property type="entry name" value="Sig_transdc_resp-reg_receiver"/>
</dbReference>
<dbReference type="SUPFAM" id="SSF55874">
    <property type="entry name" value="ATPase domain of HSP90 chaperone/DNA topoisomerase II/histidine kinase"/>
    <property type="match status" value="1"/>
</dbReference>
<feature type="modified residue" description="4-aspartylphosphate" evidence="7">
    <location>
        <position position="1471"/>
    </location>
</feature>
<keyword evidence="5" id="KW-0418">Kinase</keyword>
<feature type="domain" description="PAS" evidence="10">
    <location>
        <begin position="145"/>
        <end position="194"/>
    </location>
</feature>
<dbReference type="Gene3D" id="3.40.50.2300">
    <property type="match status" value="2"/>
</dbReference>
<dbReference type="CDD" id="cd00082">
    <property type="entry name" value="HisKA"/>
    <property type="match status" value="1"/>
</dbReference>
<dbReference type="NCBIfam" id="TIGR00229">
    <property type="entry name" value="sensory_box"/>
    <property type="match status" value="5"/>
</dbReference>
<dbReference type="PROSITE" id="PS50113">
    <property type="entry name" value="PAC"/>
    <property type="match status" value="4"/>
</dbReference>
<dbReference type="PROSITE" id="PS50112">
    <property type="entry name" value="PAS"/>
    <property type="match status" value="2"/>
</dbReference>
<dbReference type="InterPro" id="IPR013655">
    <property type="entry name" value="PAS_fold_3"/>
</dbReference>
<evidence type="ECO:0000256" key="5">
    <source>
        <dbReference type="ARBA" id="ARBA00022777"/>
    </source>
</evidence>
<dbReference type="SMART" id="SM00086">
    <property type="entry name" value="PAC"/>
    <property type="match status" value="4"/>
</dbReference>
<accession>A0ABV4YH26</accession>
<dbReference type="Pfam" id="PF08448">
    <property type="entry name" value="PAS_4"/>
    <property type="match status" value="1"/>
</dbReference>
<keyword evidence="6" id="KW-0902">Two-component regulatory system</keyword>
<name>A0ABV4YH26_9CYAN</name>
<dbReference type="SMART" id="SM00388">
    <property type="entry name" value="HisKA"/>
    <property type="match status" value="1"/>
</dbReference>
<dbReference type="InterPro" id="IPR029016">
    <property type="entry name" value="GAF-like_dom_sf"/>
</dbReference>
<comment type="catalytic activity">
    <reaction evidence="1">
        <text>ATP + protein L-histidine = ADP + protein N-phospho-L-histidine.</text>
        <dbReference type="EC" id="2.7.13.3"/>
    </reaction>
</comment>
<dbReference type="Pfam" id="PF08447">
    <property type="entry name" value="PAS_3"/>
    <property type="match status" value="2"/>
</dbReference>
<gene>
    <name evidence="12" type="ORF">ACE1B6_23035</name>
</gene>
<dbReference type="SMART" id="SM00387">
    <property type="entry name" value="HATPase_c"/>
    <property type="match status" value="1"/>
</dbReference>
<evidence type="ECO:0000256" key="7">
    <source>
        <dbReference type="PROSITE-ProRule" id="PRU00169"/>
    </source>
</evidence>
<dbReference type="InterPro" id="IPR000700">
    <property type="entry name" value="PAS-assoc_C"/>
</dbReference>
<evidence type="ECO:0000259" key="11">
    <source>
        <dbReference type="PROSITE" id="PS50113"/>
    </source>
</evidence>
<dbReference type="SMART" id="SM00065">
    <property type="entry name" value="GAF"/>
    <property type="match status" value="2"/>
</dbReference>
<dbReference type="SMART" id="SM00448">
    <property type="entry name" value="REC"/>
    <property type="match status" value="2"/>
</dbReference>
<feature type="domain" description="PAS" evidence="10">
    <location>
        <begin position="538"/>
        <end position="611"/>
    </location>
</feature>
<keyword evidence="3 7" id="KW-0597">Phosphoprotein</keyword>
<evidence type="ECO:0000256" key="4">
    <source>
        <dbReference type="ARBA" id="ARBA00022679"/>
    </source>
</evidence>
<dbReference type="InterPro" id="IPR036890">
    <property type="entry name" value="HATPase_C_sf"/>
</dbReference>
<dbReference type="PRINTS" id="PR00344">
    <property type="entry name" value="BCTRLSENSOR"/>
</dbReference>
<dbReference type="Gene3D" id="3.30.450.40">
    <property type="match status" value="2"/>
</dbReference>
<dbReference type="InterPro" id="IPR000014">
    <property type="entry name" value="PAS"/>
</dbReference>
<dbReference type="SMART" id="SM00091">
    <property type="entry name" value="PAS"/>
    <property type="match status" value="5"/>
</dbReference>
<feature type="domain" description="PAC" evidence="11">
    <location>
        <begin position="1103"/>
        <end position="1153"/>
    </location>
</feature>
<dbReference type="InterPro" id="IPR005467">
    <property type="entry name" value="His_kinase_dom"/>
</dbReference>
<feature type="modified residue" description="4-aspartylphosphate" evidence="7">
    <location>
        <position position="61"/>
    </location>
</feature>